<dbReference type="GO" id="GO:0005829">
    <property type="term" value="C:cytosol"/>
    <property type="evidence" value="ECO:0007669"/>
    <property type="project" value="TreeGrafter"/>
</dbReference>
<dbReference type="InterPro" id="IPR023319">
    <property type="entry name" value="Tex-like_HTH_dom_sf"/>
</dbReference>
<evidence type="ECO:0000313" key="3">
    <source>
        <dbReference type="EMBL" id="MCO1335500.1"/>
    </source>
</evidence>
<dbReference type="AlphaFoldDB" id="A0A9X2EPR9"/>
<dbReference type="FunFam" id="2.40.50.140:FF:000051">
    <property type="entry name" value="RNA-binding transcriptional accessory protein"/>
    <property type="match status" value="1"/>
</dbReference>
<dbReference type="Pfam" id="PF17674">
    <property type="entry name" value="HHH_9"/>
    <property type="match status" value="1"/>
</dbReference>
<gene>
    <name evidence="3" type="ORF">MO867_14265</name>
</gene>
<dbReference type="SUPFAM" id="SSF47781">
    <property type="entry name" value="RuvA domain 2-like"/>
    <property type="match status" value="2"/>
</dbReference>
<dbReference type="InterPro" id="IPR044146">
    <property type="entry name" value="S1_Tex"/>
</dbReference>
<dbReference type="FunFam" id="1.10.10.650:FF:000001">
    <property type="entry name" value="S1 RNA-binding domain 1"/>
    <property type="match status" value="1"/>
</dbReference>
<dbReference type="GO" id="GO:0006412">
    <property type="term" value="P:translation"/>
    <property type="evidence" value="ECO:0007669"/>
    <property type="project" value="TreeGrafter"/>
</dbReference>
<dbReference type="Pfam" id="PF16921">
    <property type="entry name" value="Tex_YqgF"/>
    <property type="match status" value="1"/>
</dbReference>
<comment type="caution">
    <text evidence="3">The sequence shown here is derived from an EMBL/GenBank/DDBJ whole genome shotgun (WGS) entry which is preliminary data.</text>
</comment>
<dbReference type="InterPro" id="IPR032639">
    <property type="entry name" value="Tex_YqgF"/>
</dbReference>
<dbReference type="Pfam" id="PF00575">
    <property type="entry name" value="S1"/>
    <property type="match status" value="1"/>
</dbReference>
<dbReference type="GO" id="GO:0003729">
    <property type="term" value="F:mRNA binding"/>
    <property type="evidence" value="ECO:0007669"/>
    <property type="project" value="UniProtKB-ARBA"/>
</dbReference>
<dbReference type="Gene3D" id="3.30.420.140">
    <property type="entry name" value="YqgF/RNase H-like domain"/>
    <property type="match status" value="1"/>
</dbReference>
<dbReference type="InterPro" id="IPR055179">
    <property type="entry name" value="Tex-like_central_region"/>
</dbReference>
<keyword evidence="4" id="KW-1185">Reference proteome</keyword>
<name>A0A9X2EPR9_9GAMM</name>
<dbReference type="InterPro" id="IPR041692">
    <property type="entry name" value="HHH_9"/>
</dbReference>
<dbReference type="InterPro" id="IPR003029">
    <property type="entry name" value="S1_domain"/>
</dbReference>
<dbReference type="InterPro" id="IPR012337">
    <property type="entry name" value="RNaseH-like_sf"/>
</dbReference>
<dbReference type="Gene3D" id="1.10.3500.10">
    <property type="entry name" value="Tex N-terminal region-like"/>
    <property type="match status" value="1"/>
</dbReference>
<dbReference type="FunFam" id="1.10.150.310:FF:000001">
    <property type="entry name" value="RNA-binding transcriptional accessory protein"/>
    <property type="match status" value="1"/>
</dbReference>
<feature type="compositionally biased region" description="Polar residues" evidence="1">
    <location>
        <begin position="749"/>
        <end position="759"/>
    </location>
</feature>
<dbReference type="GO" id="GO:0003735">
    <property type="term" value="F:structural constituent of ribosome"/>
    <property type="evidence" value="ECO:0007669"/>
    <property type="project" value="TreeGrafter"/>
</dbReference>
<dbReference type="RefSeq" id="WP_252470145.1">
    <property type="nucleotide sequence ID" value="NZ_JALBWM010000065.1"/>
</dbReference>
<dbReference type="PROSITE" id="PS50126">
    <property type="entry name" value="S1"/>
    <property type="match status" value="1"/>
</dbReference>
<evidence type="ECO:0000313" key="4">
    <source>
        <dbReference type="Proteomes" id="UP001139028"/>
    </source>
</evidence>
<dbReference type="EMBL" id="JALBWM010000065">
    <property type="protein sequence ID" value="MCO1335500.1"/>
    <property type="molecule type" value="Genomic_DNA"/>
</dbReference>
<dbReference type="InterPro" id="IPR012340">
    <property type="entry name" value="NA-bd_OB-fold"/>
</dbReference>
<proteinExistence type="predicted"/>
<dbReference type="SMART" id="SM00316">
    <property type="entry name" value="S1"/>
    <property type="match status" value="1"/>
</dbReference>
<feature type="region of interest" description="Disordered" evidence="1">
    <location>
        <begin position="726"/>
        <end position="784"/>
    </location>
</feature>
<dbReference type="GO" id="GO:0006139">
    <property type="term" value="P:nucleobase-containing compound metabolic process"/>
    <property type="evidence" value="ECO:0007669"/>
    <property type="project" value="InterPro"/>
</dbReference>
<dbReference type="SUPFAM" id="SSF158832">
    <property type="entry name" value="Tex N-terminal region-like"/>
    <property type="match status" value="1"/>
</dbReference>
<dbReference type="InterPro" id="IPR006641">
    <property type="entry name" value="YqgF/RNaseH-like_dom"/>
</dbReference>
<feature type="compositionally biased region" description="Basic and acidic residues" evidence="1">
    <location>
        <begin position="739"/>
        <end position="748"/>
    </location>
</feature>
<dbReference type="PANTHER" id="PTHR10724">
    <property type="entry name" value="30S RIBOSOMAL PROTEIN S1"/>
    <property type="match status" value="1"/>
</dbReference>
<dbReference type="PANTHER" id="PTHR10724:SF10">
    <property type="entry name" value="S1 RNA-BINDING DOMAIN-CONTAINING PROTEIN 1"/>
    <property type="match status" value="1"/>
</dbReference>
<dbReference type="InterPro" id="IPR010994">
    <property type="entry name" value="RuvA_2-like"/>
</dbReference>
<feature type="domain" description="S1 motif" evidence="2">
    <location>
        <begin position="656"/>
        <end position="725"/>
    </location>
</feature>
<accession>A0A9X2EPR9</accession>
<dbReference type="SMART" id="SM00732">
    <property type="entry name" value="YqgFc"/>
    <property type="match status" value="1"/>
</dbReference>
<evidence type="ECO:0000259" key="2">
    <source>
        <dbReference type="PROSITE" id="PS50126"/>
    </source>
</evidence>
<dbReference type="Proteomes" id="UP001139028">
    <property type="component" value="Unassembled WGS sequence"/>
</dbReference>
<organism evidence="3 4">
    <name type="scientific">Microbulbifer okhotskensis</name>
    <dbReference type="NCBI Taxonomy" id="2926617"/>
    <lineage>
        <taxon>Bacteria</taxon>
        <taxon>Pseudomonadati</taxon>
        <taxon>Pseudomonadota</taxon>
        <taxon>Gammaproteobacteria</taxon>
        <taxon>Cellvibrionales</taxon>
        <taxon>Microbulbiferaceae</taxon>
        <taxon>Microbulbifer</taxon>
    </lineage>
</organism>
<dbReference type="InterPro" id="IPR018974">
    <property type="entry name" value="Tex-like_N"/>
</dbReference>
<dbReference type="Pfam" id="PF22706">
    <property type="entry name" value="Tex_central_region"/>
    <property type="match status" value="1"/>
</dbReference>
<dbReference type="Pfam" id="PF12836">
    <property type="entry name" value="HHH_3"/>
    <property type="match status" value="1"/>
</dbReference>
<evidence type="ECO:0000256" key="1">
    <source>
        <dbReference type="SAM" id="MobiDB-lite"/>
    </source>
</evidence>
<dbReference type="InterPro" id="IPR050437">
    <property type="entry name" value="Ribos_protein_bS1-like"/>
</dbReference>
<dbReference type="SUPFAM" id="SSF53098">
    <property type="entry name" value="Ribonuclease H-like"/>
    <property type="match status" value="1"/>
</dbReference>
<dbReference type="CDD" id="cd05685">
    <property type="entry name" value="S1_Tex"/>
    <property type="match status" value="1"/>
</dbReference>
<dbReference type="Gene3D" id="1.10.150.310">
    <property type="entry name" value="Tex RuvX-like domain-like"/>
    <property type="match status" value="1"/>
</dbReference>
<dbReference type="Gene3D" id="1.10.10.650">
    <property type="entry name" value="RuvA domain 2-like"/>
    <property type="match status" value="1"/>
</dbReference>
<dbReference type="Gene3D" id="2.40.50.140">
    <property type="entry name" value="Nucleic acid-binding proteins"/>
    <property type="match status" value="1"/>
</dbReference>
<dbReference type="InterPro" id="IPR023323">
    <property type="entry name" value="Tex-like_dom_sf"/>
</dbReference>
<dbReference type="Pfam" id="PF09371">
    <property type="entry name" value="Tex_N"/>
    <property type="match status" value="1"/>
</dbReference>
<reference evidence="3" key="1">
    <citation type="journal article" date="2022" name="Arch. Microbiol.">
        <title>Microbulbifer okhotskensis sp. nov., isolated from a deep bottom sediment of the Okhotsk Sea.</title>
        <authorList>
            <person name="Romanenko L."/>
            <person name="Kurilenko V."/>
            <person name="Otstavnykh N."/>
            <person name="Velansky P."/>
            <person name="Isaeva M."/>
            <person name="Mikhailov V."/>
        </authorList>
    </citation>
    <scope>NUCLEOTIDE SEQUENCE</scope>
    <source>
        <strain evidence="3">OS29</strain>
    </source>
</reference>
<dbReference type="InterPro" id="IPR037027">
    <property type="entry name" value="YqgF/RNaseH-like_dom_sf"/>
</dbReference>
<dbReference type="FunFam" id="3.30.420.140:FF:000001">
    <property type="entry name" value="RNA-binding transcriptional accessory protein"/>
    <property type="match status" value="1"/>
</dbReference>
<protein>
    <submittedName>
        <fullName evidence="3">RNA-binding transcriptional accessory protein</fullName>
    </submittedName>
</protein>
<sequence length="784" mass="85881">MLDINVRIAEELNVRPQQVTAAVSLLDEGATVPFISRYRKEVTGALDDTQLRTLEDRLRYLRELEERRATILKSIDEQDKLTPELAQQISAADTKNRLEDLYLPYKPKRRTKGQIAIEAGLLPLADALIGNPSLDPSVEAQAYLNTEHEDASLQVKDIKAALDGAKFILMERFAEDAELLGKLRGFLKRDGQVKSKLLDGKEEEGAKFRDYFEYAEDWSNVPSHRALAIFRGRNEGVLAISVGLAEEDGASPAVGHPCEAMIARHVDITDEGRPADKWLGEVVRWTWRIKLLTALETDLMGELREKAEEEAIKVFSRNLKDLLLAAPAGQKATIGLDPGLRTGVKVAVVDATGKLLDYTTIFPTPPQNRLQESAAVIAALCNKHNVGLIAIGNGTASRETDKFVGETLKQYKLSAQKVVVNEAGASIYSASEFAAREFPDLDVTIRGAISIARRLQDPLAELVKIEPKSIGVGQYQHDVSQTQLARSLDAVVEDCVNGVGAELNSASAPLLAKVSGLSASIASNIVNYRDQNGAFKSRKQLMDVPRLGPKAFEQAAGFLRINNGENPLDKSGVHPESYVVVKRIAEKSGREINGLIGDSAFLRRLNPSDYTDEKIGLPTVTDIIAELEKPGRDPRPEFRTARFEEGVEGIKDLRPAMVLEGTVTNVTNFGAFVDIGVHQDGLVHISALSEKFVKDPHEVVKAGDIVKVKVMEVDVARKRIGLTMRLSDEPGEQGSGGVKKGDQRENRQAQRYNKQQGNRPQKGGQGNSQGSMGDLLMAAMKNKK</sequence>
<dbReference type="SUPFAM" id="SSF50249">
    <property type="entry name" value="Nucleic acid-binding proteins"/>
    <property type="match status" value="1"/>
</dbReference>